<dbReference type="EMBL" id="LBSX01000008">
    <property type="protein sequence ID" value="KKQ27544.1"/>
    <property type="molecule type" value="Genomic_DNA"/>
</dbReference>
<evidence type="ECO:0000313" key="3">
    <source>
        <dbReference type="Proteomes" id="UP000034849"/>
    </source>
</evidence>
<keyword evidence="1" id="KW-0812">Transmembrane</keyword>
<comment type="caution">
    <text evidence="2">The sequence shown here is derived from an EMBL/GenBank/DDBJ whole genome shotgun (WGS) entry which is preliminary data.</text>
</comment>
<dbReference type="STRING" id="1619046.US42_C0008G0055"/>
<reference evidence="2 3" key="1">
    <citation type="journal article" date="2015" name="Nature">
        <title>rRNA introns, odd ribosomes, and small enigmatic genomes across a large radiation of phyla.</title>
        <authorList>
            <person name="Brown C.T."/>
            <person name="Hug L.A."/>
            <person name="Thomas B.C."/>
            <person name="Sharon I."/>
            <person name="Castelle C.J."/>
            <person name="Singh A."/>
            <person name="Wilkins M.J."/>
            <person name="Williams K.H."/>
            <person name="Banfield J.F."/>
        </authorList>
    </citation>
    <scope>NUCLEOTIDE SEQUENCE [LARGE SCALE GENOMIC DNA]</scope>
</reference>
<feature type="transmembrane region" description="Helical" evidence="1">
    <location>
        <begin position="7"/>
        <end position="33"/>
    </location>
</feature>
<keyword evidence="1" id="KW-1133">Transmembrane helix</keyword>
<organism evidence="2 3">
    <name type="scientific">Candidatus Magasanikbacteria bacterium GW2011_GWC2_37_14</name>
    <dbReference type="NCBI Taxonomy" id="1619046"/>
    <lineage>
        <taxon>Bacteria</taxon>
        <taxon>Candidatus Magasanikiibacteriota</taxon>
    </lineage>
</organism>
<dbReference type="Proteomes" id="UP000034849">
    <property type="component" value="Unassembled WGS sequence"/>
</dbReference>
<protein>
    <submittedName>
        <fullName evidence="2">Uncharacterized protein</fullName>
    </submittedName>
</protein>
<name>A0A0G0ITP3_9BACT</name>
<sequence>MKQKRGSILMFSLVFGAIASLILITGVGSYALFENKASNKKLDRDLAFHIAEAGINYYRWHLAHNQTDYTDGTGQAGPYVHEYNDMNGNLIGYFSLAITPPLAGSTVVKVESTGWALTSPNSQRTIRIRMGAPSVTNYTFLSHAGLSFSFTTVVHGQVHANGEIRFDAETDSWVKSGIRVQGGGHPKSFWVYPVPTIDFYSVTSDLKAIKDLSDAGGIHLTSSGKEGYQIVFNGSSFALYKVNTKDCYNGEGRWRKRWGDWYWEGTTYCFDVGTHSFVNNYNIPSNGAIFVEDNVWVEGTVDGRVTIGVGKFPVKSPYKNIIINNNLRYTAQGGDDVIGLMSQGDIVVPFEVPDNMYIDAALLSQFGKNYRPYYDENLKTSLTINGSQMAYEGGGWKYVNGLGHVISGFHDTYHNYDGNLRYYPPPGFPVGTTYELISWEEVE</sequence>
<dbReference type="AlphaFoldDB" id="A0A0G0ITP3"/>
<keyword evidence="1" id="KW-0472">Membrane</keyword>
<accession>A0A0G0ITP3</accession>
<proteinExistence type="predicted"/>
<evidence type="ECO:0000313" key="2">
    <source>
        <dbReference type="EMBL" id="KKQ27544.1"/>
    </source>
</evidence>
<evidence type="ECO:0000256" key="1">
    <source>
        <dbReference type="SAM" id="Phobius"/>
    </source>
</evidence>
<gene>
    <name evidence="2" type="ORF">US42_C0008G0055</name>
</gene>